<feature type="binding site" description="axial binding residue" evidence="19">
    <location>
        <position position="101"/>
    </location>
    <ligand>
        <name>heme b</name>
        <dbReference type="ChEBI" id="CHEBI:60344"/>
        <label>b566</label>
    </ligand>
    <ligandPart>
        <name>Fe</name>
        <dbReference type="ChEBI" id="CHEBI:18248"/>
    </ligandPart>
</feature>
<dbReference type="Pfam" id="PF00032">
    <property type="entry name" value="Cytochrom_B_C"/>
    <property type="match status" value="1"/>
</dbReference>
<dbReference type="PROSITE" id="PS51003">
    <property type="entry name" value="CYTB_CTER"/>
    <property type="match status" value="1"/>
</dbReference>
<evidence type="ECO:0000256" key="8">
    <source>
        <dbReference type="ARBA" id="ARBA00022692"/>
    </source>
</evidence>
<accession>A0A344A122</accession>
<dbReference type="GO" id="GO:0008121">
    <property type="term" value="F:quinol-cytochrome-c reductase activity"/>
    <property type="evidence" value="ECO:0007669"/>
    <property type="project" value="InterPro"/>
</dbReference>
<comment type="cofactor">
    <cofactor evidence="20">
        <name>heme b</name>
        <dbReference type="ChEBI" id="CHEBI:60344"/>
    </cofactor>
    <text evidence="20">Binds 2 heme groups non-covalently.</text>
</comment>
<dbReference type="CDD" id="cd00284">
    <property type="entry name" value="Cytochrome_b_N"/>
    <property type="match status" value="1"/>
</dbReference>
<evidence type="ECO:0000256" key="12">
    <source>
        <dbReference type="ARBA" id="ARBA00022989"/>
    </source>
</evidence>
<dbReference type="InterPro" id="IPR048260">
    <property type="entry name" value="Cytochrome_b_C_euk/bac"/>
</dbReference>
<organism evidence="23">
    <name type="scientific">Ganisa cyanogrisea</name>
    <dbReference type="NCBI Taxonomy" id="2219247"/>
    <lineage>
        <taxon>Eukaryota</taxon>
        <taxon>Metazoa</taxon>
        <taxon>Ecdysozoa</taxon>
        <taxon>Arthropoda</taxon>
        <taxon>Hexapoda</taxon>
        <taxon>Insecta</taxon>
        <taxon>Pterygota</taxon>
        <taxon>Neoptera</taxon>
        <taxon>Endopterygota</taxon>
        <taxon>Lepidoptera</taxon>
        <taxon>Glossata</taxon>
        <taxon>Ditrysia</taxon>
        <taxon>Bombycoidea</taxon>
        <taxon>Eupterotidae</taxon>
        <taxon>Eupterotidae incertae sedis</taxon>
        <taxon>Ganisa</taxon>
    </lineage>
</organism>
<feature type="binding site" description="axial binding residue" evidence="19">
    <location>
        <position position="200"/>
    </location>
    <ligand>
        <name>heme b</name>
        <dbReference type="ChEBI" id="CHEBI:60344"/>
        <label>b566</label>
    </ligand>
    <ligandPart>
        <name>Fe</name>
        <dbReference type="ChEBI" id="CHEBI:18248"/>
    </ligandPart>
</feature>
<keyword evidence="15 20" id="KW-0496">Mitochondrion</keyword>
<dbReference type="InterPro" id="IPR036150">
    <property type="entry name" value="Cyt_b/b6_C_sf"/>
</dbReference>
<dbReference type="CDD" id="cd00290">
    <property type="entry name" value="cytochrome_b_C"/>
    <property type="match status" value="1"/>
</dbReference>
<dbReference type="SUPFAM" id="SSF81342">
    <property type="entry name" value="Transmembrane di-heme cytochromes"/>
    <property type="match status" value="1"/>
</dbReference>
<dbReference type="Pfam" id="PF00033">
    <property type="entry name" value="Cytochrome_B"/>
    <property type="match status" value="1"/>
</dbReference>
<keyword evidence="10" id="KW-0999">Mitochondrion inner membrane</keyword>
<evidence type="ECO:0000256" key="17">
    <source>
        <dbReference type="ARBA" id="ARBA00061233"/>
    </source>
</evidence>
<feature type="transmembrane region" description="Helical" evidence="20">
    <location>
        <begin position="81"/>
        <end position="103"/>
    </location>
</feature>
<comment type="function">
    <text evidence="1 20">Component of the ubiquinol-cytochrome c reductase complex (complex III or cytochrome b-c1 complex) that is part of the mitochondrial respiratory chain. The b-c1 complex mediates electron transfer from ubiquinol to cytochrome c. Contributes to the generation of a proton gradient across the mitochondrial membrane that is then used for ATP synthesis.</text>
</comment>
<dbReference type="PIRSF" id="PIRSF038885">
    <property type="entry name" value="COB"/>
    <property type="match status" value="1"/>
</dbReference>
<protein>
    <recommendedName>
        <fullName evidence="4 20">Cytochrome b</fullName>
    </recommendedName>
</protein>
<evidence type="ECO:0000256" key="2">
    <source>
        <dbReference type="ARBA" id="ARBA00004448"/>
    </source>
</evidence>
<dbReference type="CTD" id="4519"/>
<keyword evidence="13 19" id="KW-0408">Iron</keyword>
<evidence type="ECO:0000256" key="20">
    <source>
        <dbReference type="RuleBase" id="RU362117"/>
    </source>
</evidence>
<feature type="domain" description="Cytochrome b/b6 N-terminal region profile" evidence="21">
    <location>
        <begin position="4"/>
        <end position="213"/>
    </location>
</feature>
<evidence type="ECO:0000259" key="21">
    <source>
        <dbReference type="PROSITE" id="PS51002"/>
    </source>
</evidence>
<dbReference type="InterPro" id="IPR027387">
    <property type="entry name" value="Cytb/b6-like_sf"/>
</dbReference>
<evidence type="ECO:0000256" key="15">
    <source>
        <dbReference type="ARBA" id="ARBA00023128"/>
    </source>
</evidence>
<evidence type="ECO:0000256" key="9">
    <source>
        <dbReference type="ARBA" id="ARBA00022723"/>
    </source>
</evidence>
<dbReference type="GO" id="GO:0045275">
    <property type="term" value="C:respiratory chain complex III"/>
    <property type="evidence" value="ECO:0007669"/>
    <property type="project" value="InterPro"/>
</dbReference>
<dbReference type="Gene3D" id="1.20.810.10">
    <property type="entry name" value="Cytochrome Bc1 Complex, Chain C"/>
    <property type="match status" value="1"/>
</dbReference>
<dbReference type="InterPro" id="IPR005797">
    <property type="entry name" value="Cyt_b/b6_N"/>
</dbReference>
<evidence type="ECO:0000256" key="3">
    <source>
        <dbReference type="ARBA" id="ARBA00011649"/>
    </source>
</evidence>
<dbReference type="AlphaFoldDB" id="A0A344A122"/>
<feature type="transmembrane region" description="Helical" evidence="20">
    <location>
        <begin position="233"/>
        <end position="254"/>
    </location>
</feature>
<keyword evidence="5 20" id="KW-0813">Transport</keyword>
<feature type="transmembrane region" description="Helical" evidence="20">
    <location>
        <begin position="115"/>
        <end position="137"/>
    </location>
</feature>
<comment type="subunit">
    <text evidence="3">The main subunits of complex b-c1 are: cytochrome b, cytochrome c1 and the Rieske protein.</text>
</comment>
<dbReference type="FunFam" id="1.20.810.10:FF:000002">
    <property type="entry name" value="Cytochrome b"/>
    <property type="match status" value="1"/>
</dbReference>
<keyword evidence="14" id="KW-0830">Ubiquinone</keyword>
<evidence type="ECO:0000256" key="13">
    <source>
        <dbReference type="ARBA" id="ARBA00023004"/>
    </source>
</evidence>
<keyword evidence="6 19" id="KW-0349">Heme</keyword>
<dbReference type="GO" id="GO:0006122">
    <property type="term" value="P:mitochondrial electron transport, ubiquinol to cytochrome c"/>
    <property type="evidence" value="ECO:0007669"/>
    <property type="project" value="TreeGrafter"/>
</dbReference>
<keyword evidence="11 20" id="KW-0249">Electron transport</keyword>
<dbReference type="InterPro" id="IPR030689">
    <property type="entry name" value="Cytochrome_b"/>
</dbReference>
<dbReference type="GeneID" id="37502845"/>
<evidence type="ECO:0000256" key="4">
    <source>
        <dbReference type="ARBA" id="ARBA00013531"/>
    </source>
</evidence>
<dbReference type="InterPro" id="IPR048259">
    <property type="entry name" value="Cytochrome_b_N_euk/bac"/>
</dbReference>
<comment type="subcellular location">
    <subcellularLocation>
        <location evidence="2">Mitochondrion inner membrane</location>
        <topology evidence="2">Multi-pass membrane protein</topology>
    </subcellularLocation>
</comment>
<evidence type="ECO:0000259" key="22">
    <source>
        <dbReference type="PROSITE" id="PS51003"/>
    </source>
</evidence>
<keyword evidence="8 20" id="KW-0812">Transmembrane</keyword>
<evidence type="ECO:0000313" key="23">
    <source>
        <dbReference type="EMBL" id="AWT58435.1"/>
    </source>
</evidence>
<keyword evidence="9 19" id="KW-0479">Metal-binding</keyword>
<feature type="binding site" description="axial binding residue" evidence="19">
    <location>
        <position position="87"/>
    </location>
    <ligand>
        <name>heme b</name>
        <dbReference type="ChEBI" id="CHEBI:60344"/>
        <label>b562</label>
    </ligand>
    <ligandPart>
        <name>Fe</name>
        <dbReference type="ChEBI" id="CHEBI:18248"/>
    </ligandPart>
</feature>
<proteinExistence type="inferred from homology"/>
<dbReference type="InterPro" id="IPR016174">
    <property type="entry name" value="Di-haem_cyt_TM"/>
</dbReference>
<evidence type="ECO:0000256" key="10">
    <source>
        <dbReference type="ARBA" id="ARBA00022792"/>
    </source>
</evidence>
<dbReference type="GO" id="GO:0005743">
    <property type="term" value="C:mitochondrial inner membrane"/>
    <property type="evidence" value="ECO:0007669"/>
    <property type="project" value="UniProtKB-SubCell"/>
</dbReference>
<dbReference type="RefSeq" id="YP_009499404.1">
    <property type="nucleotide sequence ID" value="NC_038084.1"/>
</dbReference>
<evidence type="ECO:0000256" key="19">
    <source>
        <dbReference type="PIRSR" id="PIRSR038885-2"/>
    </source>
</evidence>
<feature type="domain" description="Cytochrome b/b6 C-terminal region profile" evidence="22">
    <location>
        <begin position="214"/>
        <end position="383"/>
    </location>
</feature>
<keyword evidence="12 20" id="KW-1133">Transmembrane helix</keyword>
<comment type="similarity">
    <text evidence="17 20">Belongs to the cytochrome b family.</text>
</comment>
<evidence type="ECO:0000256" key="5">
    <source>
        <dbReference type="ARBA" id="ARBA00022448"/>
    </source>
</evidence>
<feature type="transmembrane region" description="Helical" evidence="20">
    <location>
        <begin position="40"/>
        <end position="61"/>
    </location>
</feature>
<evidence type="ECO:0000256" key="18">
    <source>
        <dbReference type="PIRSR" id="PIRSR038885-1"/>
    </source>
</evidence>
<dbReference type="InterPro" id="IPR005798">
    <property type="entry name" value="Cyt_b/b6_C"/>
</dbReference>
<comment type="cofactor">
    <cofactor evidence="19">
        <name>heme</name>
        <dbReference type="ChEBI" id="CHEBI:30413"/>
    </cofactor>
    <text evidence="19">Binds 2 heme groups non-covalently.</text>
</comment>
<dbReference type="EMBL" id="MF100140">
    <property type="protein sequence ID" value="AWT58435.1"/>
    <property type="molecule type" value="Genomic_DNA"/>
</dbReference>
<feature type="binding site" description="axial binding residue" evidence="19">
    <location>
        <position position="186"/>
    </location>
    <ligand>
        <name>heme b</name>
        <dbReference type="ChEBI" id="CHEBI:60344"/>
        <label>b562</label>
    </ligand>
    <ligandPart>
        <name>Fe</name>
        <dbReference type="ChEBI" id="CHEBI:18248"/>
    </ligandPart>
</feature>
<feature type="transmembrane region" description="Helical" evidence="20">
    <location>
        <begin position="349"/>
        <end position="368"/>
    </location>
</feature>
<dbReference type="PANTHER" id="PTHR19271">
    <property type="entry name" value="CYTOCHROME B"/>
    <property type="match status" value="1"/>
</dbReference>
<dbReference type="PANTHER" id="PTHR19271:SF16">
    <property type="entry name" value="CYTOCHROME B"/>
    <property type="match status" value="1"/>
</dbReference>
<reference evidence="23" key="1">
    <citation type="submission" date="2017-05" db="EMBL/GenBank/DDBJ databases">
        <title>A mitochondrial genome phylogeny of silk moth (Lepidoptera: Bombycidae sensu lato), and examination of utility of mitochondrial genomes for bombycoid phylogentics.</title>
        <authorList>
            <person name="Chen Z."/>
            <person name="Xu C."/>
            <person name="Ouyang Y."/>
        </authorList>
    </citation>
    <scope>NUCLEOTIDE SEQUENCE</scope>
</reference>
<evidence type="ECO:0000256" key="7">
    <source>
        <dbReference type="ARBA" id="ARBA00022660"/>
    </source>
</evidence>
<feature type="binding site" evidence="18">
    <location>
        <position position="205"/>
    </location>
    <ligand>
        <name>a ubiquinone</name>
        <dbReference type="ChEBI" id="CHEBI:16389"/>
    </ligand>
</feature>
<name>A0A344A122_9NEOP</name>
<feature type="transmembrane region" description="Helical" evidence="20">
    <location>
        <begin position="182"/>
        <end position="203"/>
    </location>
</feature>
<dbReference type="GO" id="GO:0016491">
    <property type="term" value="F:oxidoreductase activity"/>
    <property type="evidence" value="ECO:0007669"/>
    <property type="project" value="UniProtKB-UniRule"/>
</dbReference>
<evidence type="ECO:0000256" key="14">
    <source>
        <dbReference type="ARBA" id="ARBA00023075"/>
    </source>
</evidence>
<dbReference type="GO" id="GO:0046872">
    <property type="term" value="F:metal ion binding"/>
    <property type="evidence" value="ECO:0007669"/>
    <property type="project" value="UniProtKB-UniRule"/>
</dbReference>
<feature type="transmembrane region" description="Helical" evidence="20">
    <location>
        <begin position="291"/>
        <end position="312"/>
    </location>
</feature>
<sequence length="383" mass="44523">MMNIFKPIRKTHPIMKIINNSLIDLPTPSNISSWWNFGSLLALCLMIQIITGLFLTMYYTANIELAFYSVNYICRNVNYGWLIRTIHANGASFFFICIYLHIGRGIYYESFNLKLTWMIGVIILFLLMGTAFMGYVLPWGQMSFWGATVITNLLSAIPYLGTMLVNWIWGGFAVDNATLTRFYTFHFLFPFIILMLTMIHLLFLHQTGSNNPLGLNSNLDKIPFHPYFTFKDLIGFIALMFFLTMLTLINPYLLGDPDNFIPANPLVTPIHIQPEWYFLFAYAILRSIPNKLGGVIALMMSILILIILPLTFFKKIQGLQFYPINQMLFWMLVMMIILLTWIGARPVEIPYILTGQLLTFFYFSYFILNPLINIYWDKMLFNN</sequence>
<dbReference type="SUPFAM" id="SSF81648">
    <property type="entry name" value="a domain/subunit of cytochrome bc1 complex (Ubiquinol-cytochrome c reductase)"/>
    <property type="match status" value="1"/>
</dbReference>
<keyword evidence="16 20" id="KW-0472">Membrane</keyword>
<evidence type="ECO:0000256" key="6">
    <source>
        <dbReference type="ARBA" id="ARBA00022617"/>
    </source>
</evidence>
<gene>
    <name evidence="23" type="primary">CYTB</name>
</gene>
<evidence type="ECO:0000256" key="16">
    <source>
        <dbReference type="ARBA" id="ARBA00023136"/>
    </source>
</evidence>
<feature type="transmembrane region" description="Helical" evidence="20">
    <location>
        <begin position="324"/>
        <end position="343"/>
    </location>
</feature>
<feature type="transmembrane region" description="Helical" evidence="20">
    <location>
        <begin position="143"/>
        <end position="170"/>
    </location>
</feature>
<evidence type="ECO:0000256" key="1">
    <source>
        <dbReference type="ARBA" id="ARBA00002566"/>
    </source>
</evidence>
<keyword evidence="7 20" id="KW-0679">Respiratory chain</keyword>
<geneLocation type="mitochondrion" evidence="23"/>
<evidence type="ECO:0000256" key="11">
    <source>
        <dbReference type="ARBA" id="ARBA00022982"/>
    </source>
</evidence>
<dbReference type="PROSITE" id="PS51002">
    <property type="entry name" value="CYTB_NTER"/>
    <property type="match status" value="1"/>
</dbReference>